<evidence type="ECO:0000313" key="21">
    <source>
        <dbReference type="EMBL" id="PSL18465.1"/>
    </source>
</evidence>
<feature type="compositionally biased region" description="Low complexity" evidence="17">
    <location>
        <begin position="152"/>
        <end position="166"/>
    </location>
</feature>
<dbReference type="Pfam" id="PF13614">
    <property type="entry name" value="AAA_31"/>
    <property type="match status" value="1"/>
</dbReference>
<organism evidence="21 22">
    <name type="scientific">Shimia abyssi</name>
    <dbReference type="NCBI Taxonomy" id="1662395"/>
    <lineage>
        <taxon>Bacteria</taxon>
        <taxon>Pseudomonadati</taxon>
        <taxon>Pseudomonadota</taxon>
        <taxon>Alphaproteobacteria</taxon>
        <taxon>Rhodobacterales</taxon>
        <taxon>Roseobacteraceae</taxon>
    </lineage>
</organism>
<evidence type="ECO:0000256" key="17">
    <source>
        <dbReference type="SAM" id="MobiDB-lite"/>
    </source>
</evidence>
<feature type="domain" description="AAA" evidence="20">
    <location>
        <begin position="563"/>
        <end position="707"/>
    </location>
</feature>
<dbReference type="PANTHER" id="PTHR32309:SF13">
    <property type="entry name" value="FERRIC ENTEROBACTIN TRANSPORT PROTEIN FEPE"/>
    <property type="match status" value="1"/>
</dbReference>
<dbReference type="CDD" id="cd05387">
    <property type="entry name" value="BY-kinase"/>
    <property type="match status" value="1"/>
</dbReference>
<evidence type="ECO:0000256" key="7">
    <source>
        <dbReference type="ARBA" id="ARBA00022679"/>
    </source>
</evidence>
<keyword evidence="9" id="KW-0547">Nucleotide-binding</keyword>
<evidence type="ECO:0000256" key="9">
    <source>
        <dbReference type="ARBA" id="ARBA00022741"/>
    </source>
</evidence>
<keyword evidence="14" id="KW-0829">Tyrosine-protein kinase</keyword>
<dbReference type="InterPro" id="IPR027417">
    <property type="entry name" value="P-loop_NTPase"/>
</dbReference>
<feature type="coiled-coil region" evidence="16">
    <location>
        <begin position="379"/>
        <end position="430"/>
    </location>
</feature>
<dbReference type="Pfam" id="PF02706">
    <property type="entry name" value="Wzz"/>
    <property type="match status" value="1"/>
</dbReference>
<keyword evidence="13 18" id="KW-0472">Membrane</keyword>
<dbReference type="InterPro" id="IPR003856">
    <property type="entry name" value="LPS_length_determ_N"/>
</dbReference>
<dbReference type="PANTHER" id="PTHR32309">
    <property type="entry name" value="TYROSINE-PROTEIN KINASE"/>
    <property type="match status" value="1"/>
</dbReference>
<evidence type="ECO:0000256" key="4">
    <source>
        <dbReference type="ARBA" id="ARBA00011903"/>
    </source>
</evidence>
<dbReference type="InterPro" id="IPR050445">
    <property type="entry name" value="Bact_polysacc_biosynth/exp"/>
</dbReference>
<name>A0A2P8F9U3_9RHOB</name>
<accession>A0A2P8F9U3</accession>
<dbReference type="EC" id="2.7.10.2" evidence="4"/>
<evidence type="ECO:0000313" key="22">
    <source>
        <dbReference type="Proteomes" id="UP000240418"/>
    </source>
</evidence>
<protein>
    <recommendedName>
        <fullName evidence="4">non-specific protein-tyrosine kinase</fullName>
        <ecNumber evidence="4">2.7.10.2</ecNumber>
    </recommendedName>
</protein>
<keyword evidence="11" id="KW-0067">ATP-binding</keyword>
<evidence type="ECO:0000256" key="6">
    <source>
        <dbReference type="ARBA" id="ARBA00022519"/>
    </source>
</evidence>
<keyword evidence="5" id="KW-1003">Cell membrane</keyword>
<evidence type="ECO:0000256" key="8">
    <source>
        <dbReference type="ARBA" id="ARBA00022692"/>
    </source>
</evidence>
<dbReference type="Proteomes" id="UP000240418">
    <property type="component" value="Unassembled WGS sequence"/>
</dbReference>
<evidence type="ECO:0000256" key="2">
    <source>
        <dbReference type="ARBA" id="ARBA00007316"/>
    </source>
</evidence>
<reference evidence="21 22" key="1">
    <citation type="submission" date="2018-03" db="EMBL/GenBank/DDBJ databases">
        <title>Genomic Encyclopedia of Archaeal and Bacterial Type Strains, Phase II (KMG-II): from individual species to whole genera.</title>
        <authorList>
            <person name="Goeker M."/>
        </authorList>
    </citation>
    <scope>NUCLEOTIDE SEQUENCE [LARGE SCALE GENOMIC DNA]</scope>
    <source>
        <strain evidence="21 22">DSM 100673</strain>
    </source>
</reference>
<comment type="similarity">
    <text evidence="2">Belongs to the CpsD/CapB family.</text>
</comment>
<feature type="coiled-coil region" evidence="16">
    <location>
        <begin position="227"/>
        <end position="261"/>
    </location>
</feature>
<evidence type="ECO:0000256" key="14">
    <source>
        <dbReference type="ARBA" id="ARBA00023137"/>
    </source>
</evidence>
<dbReference type="Gene3D" id="3.40.50.300">
    <property type="entry name" value="P-loop containing nucleotide triphosphate hydrolases"/>
    <property type="match status" value="1"/>
</dbReference>
<dbReference type="GO" id="GO:0005886">
    <property type="term" value="C:plasma membrane"/>
    <property type="evidence" value="ECO:0007669"/>
    <property type="project" value="UniProtKB-SubCell"/>
</dbReference>
<comment type="catalytic activity">
    <reaction evidence="15">
        <text>L-tyrosyl-[protein] + ATP = O-phospho-L-tyrosyl-[protein] + ADP + H(+)</text>
        <dbReference type="Rhea" id="RHEA:10596"/>
        <dbReference type="Rhea" id="RHEA-COMP:10136"/>
        <dbReference type="Rhea" id="RHEA-COMP:20101"/>
        <dbReference type="ChEBI" id="CHEBI:15378"/>
        <dbReference type="ChEBI" id="CHEBI:30616"/>
        <dbReference type="ChEBI" id="CHEBI:46858"/>
        <dbReference type="ChEBI" id="CHEBI:61978"/>
        <dbReference type="ChEBI" id="CHEBI:456216"/>
        <dbReference type="EC" id="2.7.10.2"/>
    </reaction>
</comment>
<keyword evidence="22" id="KW-1185">Reference proteome</keyword>
<comment type="subcellular location">
    <subcellularLocation>
        <location evidence="1">Cell inner membrane</location>
        <topology evidence="1">Multi-pass membrane protein</topology>
    </subcellularLocation>
</comment>
<dbReference type="EMBL" id="PYGJ01000010">
    <property type="protein sequence ID" value="PSL18465.1"/>
    <property type="molecule type" value="Genomic_DNA"/>
</dbReference>
<evidence type="ECO:0000256" key="15">
    <source>
        <dbReference type="ARBA" id="ARBA00051245"/>
    </source>
</evidence>
<dbReference type="AlphaFoldDB" id="A0A2P8F9U3"/>
<dbReference type="InterPro" id="IPR005702">
    <property type="entry name" value="Wzc-like_C"/>
</dbReference>
<feature type="domain" description="Polysaccharide chain length determinant N-terminal" evidence="19">
    <location>
        <begin position="32"/>
        <end position="119"/>
    </location>
</feature>
<evidence type="ECO:0000256" key="10">
    <source>
        <dbReference type="ARBA" id="ARBA00022777"/>
    </source>
</evidence>
<evidence type="ECO:0000256" key="12">
    <source>
        <dbReference type="ARBA" id="ARBA00022989"/>
    </source>
</evidence>
<gene>
    <name evidence="21" type="ORF">CLV88_11042</name>
</gene>
<keyword evidence="10" id="KW-0418">Kinase</keyword>
<dbReference type="GO" id="GO:0004713">
    <property type="term" value="F:protein tyrosine kinase activity"/>
    <property type="evidence" value="ECO:0007669"/>
    <property type="project" value="TreeGrafter"/>
</dbReference>
<comment type="caution">
    <text evidence="21">The sequence shown here is derived from an EMBL/GenBank/DDBJ whole genome shotgun (WGS) entry which is preliminary data.</text>
</comment>
<evidence type="ECO:0000259" key="19">
    <source>
        <dbReference type="Pfam" id="PF02706"/>
    </source>
</evidence>
<keyword evidence="12 18" id="KW-1133">Transmembrane helix</keyword>
<keyword evidence="6" id="KW-0997">Cell inner membrane</keyword>
<dbReference type="SUPFAM" id="SSF52540">
    <property type="entry name" value="P-loop containing nucleoside triphosphate hydrolases"/>
    <property type="match status" value="1"/>
</dbReference>
<feature type="transmembrane region" description="Helical" evidence="18">
    <location>
        <begin position="47"/>
        <end position="66"/>
    </location>
</feature>
<evidence type="ECO:0000256" key="3">
    <source>
        <dbReference type="ARBA" id="ARBA00008883"/>
    </source>
</evidence>
<feature type="region of interest" description="Disordered" evidence="17">
    <location>
        <begin position="1"/>
        <end position="25"/>
    </location>
</feature>
<sequence length="739" mass="81640">MERWMNRHDPRHDASPYGMPRGESLTDPDSHDIRALFRSLWQKRWRFLLVMLGVGIAVFVLVSSMAPTYTAYAKVVLDPRKAQIVTGNEVVASLQPSEEMVNGEVAVLSSNLLITDVVNLLSDDLKNKLDPALQPKSLMDRGKDTVKSALGALTGSSPAPTPSSGLSEEEQRTARVVKAIRNGLSVYDEPDSFVIVVKSEFGDRELAQVIPNTVINVYLDTQTGARRDAVTQAADSLQAQVSTLEAEVEAAELAVSEYIAKSVLENGGTLENTVEQLSSLNTQLIATRSERVAARARFTQLESTINTRGPRAAANIVDTPTMETLRVQELSLLQEDAEWARSFDETQKRRVRIRDELEAVGQAMEREVMDVLEIQRNELEIAELREASLSQSIANLEAKVIQISGSMLQLKQLEREAAASRQNYQTLLTRLTEMRSQRDLQQADAKLIETAIRPEIPTAPRPKLMAAFTAILAGTVLGAVILFNEMAPTTFRSSHELERATDLPILSALPKLRRSAARNILSEVKGNPLGAYSEGVRQLRTSLDVMGHRQQTVMLTSALQNEGKSTTLLALAQVTAMANKDVIVLDLDARGPSIKRQLGITLENDLSDYINHKCNLSEVIYRADNLDFDVLAFDDLDLQAVEDLSTDWIEPLITELKDKYDAVLIDSPALFPALDALLISQLVDARILVVACESTQRSAVMRGIRHFKKAHTPIDGAVLSMANNRNASRQYEVGSYEYS</sequence>
<evidence type="ECO:0000256" key="18">
    <source>
        <dbReference type="SAM" id="Phobius"/>
    </source>
</evidence>
<keyword evidence="7" id="KW-0808">Transferase</keyword>
<evidence type="ECO:0000259" key="20">
    <source>
        <dbReference type="Pfam" id="PF13614"/>
    </source>
</evidence>
<comment type="similarity">
    <text evidence="3">Belongs to the etk/wzc family.</text>
</comment>
<feature type="compositionally biased region" description="Basic and acidic residues" evidence="17">
    <location>
        <begin position="1"/>
        <end position="14"/>
    </location>
</feature>
<evidence type="ECO:0000256" key="5">
    <source>
        <dbReference type="ARBA" id="ARBA00022475"/>
    </source>
</evidence>
<keyword evidence="16" id="KW-0175">Coiled coil</keyword>
<evidence type="ECO:0000256" key="13">
    <source>
        <dbReference type="ARBA" id="ARBA00023136"/>
    </source>
</evidence>
<evidence type="ECO:0000256" key="16">
    <source>
        <dbReference type="SAM" id="Coils"/>
    </source>
</evidence>
<dbReference type="InterPro" id="IPR025669">
    <property type="entry name" value="AAA_dom"/>
</dbReference>
<evidence type="ECO:0000256" key="11">
    <source>
        <dbReference type="ARBA" id="ARBA00022840"/>
    </source>
</evidence>
<proteinExistence type="inferred from homology"/>
<keyword evidence="8 18" id="KW-0812">Transmembrane</keyword>
<feature type="region of interest" description="Disordered" evidence="17">
    <location>
        <begin position="150"/>
        <end position="171"/>
    </location>
</feature>
<evidence type="ECO:0000256" key="1">
    <source>
        <dbReference type="ARBA" id="ARBA00004429"/>
    </source>
</evidence>